<dbReference type="OrthoDB" id="9773456at2"/>
<dbReference type="InterPro" id="IPR009056">
    <property type="entry name" value="Cyt_c-like_dom"/>
</dbReference>
<dbReference type="Proteomes" id="UP000290218">
    <property type="component" value="Unassembled WGS sequence"/>
</dbReference>
<keyword evidence="11" id="KW-1185">Reference proteome</keyword>
<evidence type="ECO:0000256" key="4">
    <source>
        <dbReference type="ARBA" id="ARBA00022982"/>
    </source>
</evidence>
<gene>
    <name evidence="10" type="ORF">ESB00_13600</name>
</gene>
<evidence type="ECO:0000313" key="11">
    <source>
        <dbReference type="Proteomes" id="UP000290218"/>
    </source>
</evidence>
<evidence type="ECO:0000256" key="6">
    <source>
        <dbReference type="PROSITE-ProRule" id="PRU00433"/>
    </source>
</evidence>
<feature type="signal peptide" evidence="8">
    <location>
        <begin position="1"/>
        <end position="22"/>
    </location>
</feature>
<feature type="region of interest" description="Disordered" evidence="7">
    <location>
        <begin position="31"/>
        <end position="59"/>
    </location>
</feature>
<dbReference type="GO" id="GO:0009055">
    <property type="term" value="F:electron transfer activity"/>
    <property type="evidence" value="ECO:0007669"/>
    <property type="project" value="InterPro"/>
</dbReference>
<feature type="domain" description="Cytochrome c" evidence="9">
    <location>
        <begin position="92"/>
        <end position="178"/>
    </location>
</feature>
<evidence type="ECO:0000256" key="8">
    <source>
        <dbReference type="SAM" id="SignalP"/>
    </source>
</evidence>
<evidence type="ECO:0000256" key="3">
    <source>
        <dbReference type="ARBA" id="ARBA00022723"/>
    </source>
</evidence>
<evidence type="ECO:0000256" key="5">
    <source>
        <dbReference type="ARBA" id="ARBA00023004"/>
    </source>
</evidence>
<dbReference type="GO" id="GO:0020037">
    <property type="term" value="F:heme binding"/>
    <property type="evidence" value="ECO:0007669"/>
    <property type="project" value="InterPro"/>
</dbReference>
<feature type="chain" id="PRO_5020578634" evidence="8">
    <location>
        <begin position="23"/>
        <end position="336"/>
    </location>
</feature>
<keyword evidence="4" id="KW-0249">Electron transport</keyword>
<name>A0A4Q1CCJ1_9BACT</name>
<dbReference type="PROSITE" id="PS51007">
    <property type="entry name" value="CYTC"/>
    <property type="match status" value="2"/>
</dbReference>
<dbReference type="GO" id="GO:0046872">
    <property type="term" value="F:metal ion binding"/>
    <property type="evidence" value="ECO:0007669"/>
    <property type="project" value="UniProtKB-KW"/>
</dbReference>
<evidence type="ECO:0000313" key="10">
    <source>
        <dbReference type="EMBL" id="RXK56855.1"/>
    </source>
</evidence>
<evidence type="ECO:0000256" key="7">
    <source>
        <dbReference type="SAM" id="MobiDB-lite"/>
    </source>
</evidence>
<dbReference type="InterPro" id="IPR050597">
    <property type="entry name" value="Cytochrome_c_Oxidase_Subunit"/>
</dbReference>
<comment type="caution">
    <text evidence="10">The sequence shown here is derived from an EMBL/GenBank/DDBJ whole genome shotgun (WGS) entry which is preliminary data.</text>
</comment>
<evidence type="ECO:0000259" key="9">
    <source>
        <dbReference type="PROSITE" id="PS51007"/>
    </source>
</evidence>
<evidence type="ECO:0000256" key="2">
    <source>
        <dbReference type="ARBA" id="ARBA00022617"/>
    </source>
</evidence>
<proteinExistence type="predicted"/>
<dbReference type="PANTHER" id="PTHR33751:SF9">
    <property type="entry name" value="CYTOCHROME C4"/>
    <property type="match status" value="1"/>
</dbReference>
<dbReference type="PANTHER" id="PTHR33751">
    <property type="entry name" value="CBB3-TYPE CYTOCHROME C OXIDASE SUBUNIT FIXP"/>
    <property type="match status" value="1"/>
</dbReference>
<feature type="compositionally biased region" description="Pro residues" evidence="7">
    <location>
        <begin position="31"/>
        <end position="40"/>
    </location>
</feature>
<reference evidence="10 11" key="1">
    <citation type="submission" date="2019-01" db="EMBL/GenBank/DDBJ databases">
        <title>Lacunisphaera sp. strain TWA-58.</title>
        <authorList>
            <person name="Chen W.-M."/>
        </authorList>
    </citation>
    <scope>NUCLEOTIDE SEQUENCE [LARGE SCALE GENOMIC DNA]</scope>
    <source>
        <strain evidence="10 11">TWA-58</strain>
    </source>
</reference>
<keyword evidence="8" id="KW-0732">Signal</keyword>
<keyword evidence="2 6" id="KW-0349">Heme</keyword>
<protein>
    <submittedName>
        <fullName evidence="10">C-type cytochrome</fullName>
    </submittedName>
</protein>
<feature type="domain" description="Cytochrome c" evidence="9">
    <location>
        <begin position="243"/>
        <end position="335"/>
    </location>
</feature>
<dbReference type="AlphaFoldDB" id="A0A4Q1CCJ1"/>
<evidence type="ECO:0000256" key="1">
    <source>
        <dbReference type="ARBA" id="ARBA00022448"/>
    </source>
</evidence>
<keyword evidence="5 6" id="KW-0408">Iron</keyword>
<dbReference type="InterPro" id="IPR036909">
    <property type="entry name" value="Cyt_c-like_dom_sf"/>
</dbReference>
<dbReference type="Gene3D" id="1.10.760.10">
    <property type="entry name" value="Cytochrome c-like domain"/>
    <property type="match status" value="2"/>
</dbReference>
<dbReference type="EMBL" id="SDHX01000001">
    <property type="protein sequence ID" value="RXK56855.1"/>
    <property type="molecule type" value="Genomic_DNA"/>
</dbReference>
<keyword evidence="3 6" id="KW-0479">Metal-binding</keyword>
<dbReference type="Pfam" id="PF00034">
    <property type="entry name" value="Cytochrom_C"/>
    <property type="match status" value="2"/>
</dbReference>
<dbReference type="RefSeq" id="WP_129048220.1">
    <property type="nucleotide sequence ID" value="NZ_SDHX01000001.1"/>
</dbReference>
<organism evidence="10 11">
    <name type="scientific">Oleiharenicola lentus</name>
    <dbReference type="NCBI Taxonomy" id="2508720"/>
    <lineage>
        <taxon>Bacteria</taxon>
        <taxon>Pseudomonadati</taxon>
        <taxon>Verrucomicrobiota</taxon>
        <taxon>Opitutia</taxon>
        <taxon>Opitutales</taxon>
        <taxon>Opitutaceae</taxon>
        <taxon>Oleiharenicola</taxon>
    </lineage>
</organism>
<sequence length="336" mass="36153">MRSPLHRATAAACLLAASTFFAAEPPPPWAYGFKEPPPPGTAQVPPGKAGPPPTDPVKHGLPGTDRAFTRAEITDIFAPADYFPGEHPAPPEIVSHGKPPVVWSCARCHYYNGQGRPENAGLAGLPVDYFIAQMQAFRNGDRHSADPRKPNTPMMIEFARGMTDAEIRAAAEYYAAQPWRPWIRVVETERVPQTTISAGMYLQVPGGSDELLGHRIIEVPVDPESVEIQRSPQVGFIAYAPVGSIKRGEALVTTGAGKTVACAACHGPELKGMPLPNVGTMPGLAGRSPSYVVRQLFDIQHGHRRGLHVELMKPVVANLTTDDMLAIAAYLASLRP</sequence>
<dbReference type="SUPFAM" id="SSF46626">
    <property type="entry name" value="Cytochrome c"/>
    <property type="match status" value="2"/>
</dbReference>
<accession>A0A4Q1CCJ1</accession>
<keyword evidence="1" id="KW-0813">Transport</keyword>